<feature type="chain" id="PRO_5038453480" description="Lipocalin-like domain-containing protein" evidence="1">
    <location>
        <begin position="23"/>
        <end position="376"/>
    </location>
</feature>
<feature type="domain" description="Lipocalin-like" evidence="2">
    <location>
        <begin position="271"/>
        <end position="341"/>
    </location>
</feature>
<dbReference type="AlphaFoldDB" id="A0A9D8KGQ0"/>
<gene>
    <name evidence="3" type="ORF">JW984_14630</name>
</gene>
<organism evidence="3 4">
    <name type="scientific">Candidatus Zymogenus saltonus</name>
    <dbReference type="NCBI Taxonomy" id="2844893"/>
    <lineage>
        <taxon>Bacteria</taxon>
        <taxon>Deltaproteobacteria</taxon>
        <taxon>Candidatus Zymogenia</taxon>
        <taxon>Candidatus Zymogeniales</taxon>
        <taxon>Candidatus Zymogenaceae</taxon>
        <taxon>Candidatus Zymogenus</taxon>
    </lineage>
</organism>
<dbReference type="Proteomes" id="UP000809273">
    <property type="component" value="Unassembled WGS sequence"/>
</dbReference>
<evidence type="ECO:0000313" key="4">
    <source>
        <dbReference type="Proteomes" id="UP000809273"/>
    </source>
</evidence>
<name>A0A9D8KGQ0_9DELT</name>
<reference evidence="3" key="1">
    <citation type="journal article" date="2021" name="Environ. Microbiol.">
        <title>Genomic characterization of three novel Desulfobacterota classes expand the metabolic and phylogenetic diversity of the phylum.</title>
        <authorList>
            <person name="Murphy C.L."/>
            <person name="Biggerstaff J."/>
            <person name="Eichhorn A."/>
            <person name="Ewing E."/>
            <person name="Shahan R."/>
            <person name="Soriano D."/>
            <person name="Stewart S."/>
            <person name="VanMol K."/>
            <person name="Walker R."/>
            <person name="Walters P."/>
            <person name="Elshahed M.S."/>
            <person name="Youssef N.H."/>
        </authorList>
    </citation>
    <scope>NUCLEOTIDE SEQUENCE</scope>
    <source>
        <strain evidence="3">Zod_Metabat.24</strain>
    </source>
</reference>
<dbReference type="Pfam" id="PF13648">
    <property type="entry name" value="Lipocalin_4"/>
    <property type="match status" value="1"/>
</dbReference>
<feature type="signal peptide" evidence="1">
    <location>
        <begin position="1"/>
        <end position="22"/>
    </location>
</feature>
<evidence type="ECO:0000256" key="1">
    <source>
        <dbReference type="SAM" id="SignalP"/>
    </source>
</evidence>
<dbReference type="InterPro" id="IPR024311">
    <property type="entry name" value="Lipocalin-like"/>
</dbReference>
<keyword evidence="1" id="KW-0732">Signal</keyword>
<reference evidence="3" key="2">
    <citation type="submission" date="2021-01" db="EMBL/GenBank/DDBJ databases">
        <authorList>
            <person name="Hahn C.R."/>
            <person name="Youssef N.H."/>
            <person name="Elshahed M."/>
        </authorList>
    </citation>
    <scope>NUCLEOTIDE SEQUENCE</scope>
    <source>
        <strain evidence="3">Zod_Metabat.24</strain>
    </source>
</reference>
<dbReference type="EMBL" id="JAFGIX010000079">
    <property type="protein sequence ID" value="MBN1574431.1"/>
    <property type="molecule type" value="Genomic_DNA"/>
</dbReference>
<accession>A0A9D8KGQ0</accession>
<sequence>MKTFLRAAVVTMLVLLAGILLARDASAKVIIDYVDETHSKYFTVHGPNKINFEFPFHTVNFWVKVQEPNGSVVDFDLNKGEIINLNAHGMHTITVYSKGGVGLFYAAYHTTETGYEHGSNRKPMCYTPRSDVRTNKGTAYGYLKSGHNCKWMIVDNTGEVRLDFSWAENSPVSTSPVKFRVKIETEGGYATGLIRPNSVPGHTNIKTLGDWELNRNTIPFLLQGGGVFYVTIYCTSGRGDWSSVFYPTGKKPGTVKPSGEDHHHHHGSNSIVGKWAMTNKVTTVGGRTCSWTFNADGTFFHHCQVLSHDGSWQNLYYQGTYKVTGNTAEIQFKTRWFTPPDKDWVPYNNRYSFNFEFLDGNRMKISTYGYVYTRQQ</sequence>
<protein>
    <recommendedName>
        <fullName evidence="2">Lipocalin-like domain-containing protein</fullName>
    </recommendedName>
</protein>
<proteinExistence type="predicted"/>
<evidence type="ECO:0000313" key="3">
    <source>
        <dbReference type="EMBL" id="MBN1574431.1"/>
    </source>
</evidence>
<comment type="caution">
    <text evidence="3">The sequence shown here is derived from an EMBL/GenBank/DDBJ whole genome shotgun (WGS) entry which is preliminary data.</text>
</comment>
<evidence type="ECO:0000259" key="2">
    <source>
        <dbReference type="Pfam" id="PF13648"/>
    </source>
</evidence>